<evidence type="ECO:0000256" key="9">
    <source>
        <dbReference type="ARBA" id="ARBA00022833"/>
    </source>
</evidence>
<evidence type="ECO:0000256" key="4">
    <source>
        <dbReference type="ARBA" id="ARBA00005259"/>
    </source>
</evidence>
<evidence type="ECO:0000256" key="8">
    <source>
        <dbReference type="ARBA" id="ARBA00022801"/>
    </source>
</evidence>
<sequence>MQVMNDEFYMSLALDMAERAQGQTGINPVVGCVVVKDGAVVGLGTHLKRGTGHAEVHALNMAGEQAKGGTAYVTLEPCSHYGITPPCSERLITEGVARVVVACEDPNPQVAGRGIAMLRSAGIEVEVGLLKERALRLNERFIKYILTRKPFVTLKSASTLDGKIGTRTGDSKWISNEEARAIVHTLRHRHQGIMVGVGTVLADNPSLTTRTEVPGINPVRIVIDSKLRTPLDAAVVADGQAPTIVIAADSADPAKEAALTAAGVKVLRCGAGPRVDLTAAMKALGELEIGSVLLEGGGELNGAMLEQGLVDRVTLFFAPKIVGGRAEAPSAFSWDGVALMKDAVTLEQVEVEVLGDNVCITGRPASSGNA</sequence>
<comment type="pathway">
    <text evidence="2 15">Cofactor biosynthesis; riboflavin biosynthesis; 5-amino-6-(D-ribitylamino)uracil from GTP: step 2/4.</text>
</comment>
<feature type="binding site" evidence="17">
    <location>
        <position position="171"/>
    </location>
    <ligand>
        <name>substrate</name>
    </ligand>
</feature>
<keyword evidence="8 15" id="KW-0378">Hydrolase</keyword>
<keyword evidence="9 15" id="KW-0862">Zinc</keyword>
<evidence type="ECO:0000256" key="16">
    <source>
        <dbReference type="PIRSR" id="PIRSR006769-1"/>
    </source>
</evidence>
<evidence type="ECO:0000256" key="7">
    <source>
        <dbReference type="ARBA" id="ARBA00022723"/>
    </source>
</evidence>
<comment type="pathway">
    <text evidence="3 15">Cofactor biosynthesis; riboflavin biosynthesis; 5-amino-6-(D-ribitylamino)uracil from GTP: step 3/4.</text>
</comment>
<dbReference type="PROSITE" id="PS51747">
    <property type="entry name" value="CYT_DCMP_DEAMINASES_2"/>
    <property type="match status" value="1"/>
</dbReference>
<dbReference type="Pfam" id="PF01872">
    <property type="entry name" value="RibD_C"/>
    <property type="match status" value="1"/>
</dbReference>
<dbReference type="CDD" id="cd01284">
    <property type="entry name" value="Riboflavin_deaminase-reductase"/>
    <property type="match status" value="1"/>
</dbReference>
<accession>A0A089N7B5</accession>
<comment type="cofactor">
    <cofactor evidence="15 18">
        <name>Zn(2+)</name>
        <dbReference type="ChEBI" id="CHEBI:29105"/>
    </cofactor>
    <text evidence="15 18">Binds 1 zinc ion.</text>
</comment>
<feature type="binding site" evidence="18">
    <location>
        <position position="53"/>
    </location>
    <ligand>
        <name>Zn(2+)</name>
        <dbReference type="ChEBI" id="CHEBI:29105"/>
        <note>catalytic</note>
    </ligand>
</feature>
<dbReference type="InterPro" id="IPR002734">
    <property type="entry name" value="RibDG_C"/>
</dbReference>
<dbReference type="Proteomes" id="UP000029507">
    <property type="component" value="Chromosome"/>
</dbReference>
<protein>
    <recommendedName>
        <fullName evidence="15">Riboflavin biosynthesis protein RibD</fullName>
    </recommendedName>
    <domain>
        <recommendedName>
            <fullName evidence="15">Diaminohydroxyphosphoribosylaminopyrimidine deaminase</fullName>
            <shortName evidence="15">DRAP deaminase</shortName>
            <ecNumber evidence="15">3.5.4.26</ecNumber>
        </recommendedName>
        <alternativeName>
            <fullName evidence="15">Riboflavin-specific deaminase</fullName>
        </alternativeName>
    </domain>
    <domain>
        <recommendedName>
            <fullName evidence="15">5-amino-6-(5-phosphoribosylamino)uracil reductase</fullName>
            <ecNumber evidence="15">1.1.1.193</ecNumber>
        </recommendedName>
        <alternativeName>
            <fullName evidence="15">HTP reductase</fullName>
        </alternativeName>
    </domain>
</protein>
<evidence type="ECO:0000256" key="18">
    <source>
        <dbReference type="PIRSR" id="PIRSR006769-3"/>
    </source>
</evidence>
<feature type="active site" description="Proton donor" evidence="16">
    <location>
        <position position="55"/>
    </location>
</feature>
<keyword evidence="11 15" id="KW-0560">Oxidoreductase</keyword>
<dbReference type="HOGENOM" id="CLU_036590_1_2_9"/>
<evidence type="ECO:0000313" key="21">
    <source>
        <dbReference type="Proteomes" id="UP000029507"/>
    </source>
</evidence>
<comment type="function">
    <text evidence="1 15">Converts 2,5-diamino-6-(ribosylamino)-4(3h)-pyrimidinone 5'-phosphate into 5-amino-6-(ribosylamino)-2,4(1h,3h)-pyrimidinedione 5'-phosphate.</text>
</comment>
<comment type="catalytic activity">
    <reaction evidence="13 15">
        <text>5-amino-6-(5-phospho-D-ribitylamino)uracil + NADP(+) = 5-amino-6-(5-phospho-D-ribosylamino)uracil + NADPH + H(+)</text>
        <dbReference type="Rhea" id="RHEA:17845"/>
        <dbReference type="ChEBI" id="CHEBI:15378"/>
        <dbReference type="ChEBI" id="CHEBI:57783"/>
        <dbReference type="ChEBI" id="CHEBI:58349"/>
        <dbReference type="ChEBI" id="CHEBI:58421"/>
        <dbReference type="ChEBI" id="CHEBI:58453"/>
        <dbReference type="EC" id="1.1.1.193"/>
    </reaction>
</comment>
<dbReference type="Gene3D" id="3.40.430.10">
    <property type="entry name" value="Dihydrofolate Reductase, subunit A"/>
    <property type="match status" value="1"/>
</dbReference>
<feature type="binding site" evidence="17">
    <location>
        <position position="157"/>
    </location>
    <ligand>
        <name>NADP(+)</name>
        <dbReference type="ChEBI" id="CHEBI:58349"/>
    </ligand>
</feature>
<comment type="similarity">
    <text evidence="5 15">In the C-terminal section; belongs to the HTP reductase family.</text>
</comment>
<dbReference type="SUPFAM" id="SSF53927">
    <property type="entry name" value="Cytidine deaminase-like"/>
    <property type="match status" value="1"/>
</dbReference>
<dbReference type="Gene3D" id="3.40.140.10">
    <property type="entry name" value="Cytidine Deaminase, domain 2"/>
    <property type="match status" value="1"/>
</dbReference>
<keyword evidence="12" id="KW-0511">Multifunctional enzyme</keyword>
<keyword evidence="6 15" id="KW-0686">Riboflavin biosynthesis</keyword>
<feature type="binding site" evidence="17">
    <location>
        <position position="225"/>
    </location>
    <ligand>
        <name>NADP(+)</name>
        <dbReference type="ChEBI" id="CHEBI:58349"/>
    </ligand>
</feature>
<evidence type="ECO:0000256" key="15">
    <source>
        <dbReference type="PIRNR" id="PIRNR006769"/>
    </source>
</evidence>
<dbReference type="InterPro" id="IPR016193">
    <property type="entry name" value="Cytidine_deaminase-like"/>
</dbReference>
<proteinExistence type="inferred from homology"/>
<evidence type="ECO:0000256" key="13">
    <source>
        <dbReference type="ARBA" id="ARBA00049861"/>
    </source>
</evidence>
<dbReference type="GO" id="GO:0009231">
    <property type="term" value="P:riboflavin biosynthetic process"/>
    <property type="evidence" value="ECO:0007669"/>
    <property type="project" value="UniProtKB-UniPathway"/>
</dbReference>
<dbReference type="PROSITE" id="PS00903">
    <property type="entry name" value="CYT_DCMP_DEAMINASES_1"/>
    <property type="match status" value="1"/>
</dbReference>
<feature type="binding site" evidence="17">
    <location>
        <position position="173"/>
    </location>
    <ligand>
        <name>NADP(+)</name>
        <dbReference type="ChEBI" id="CHEBI:58349"/>
    </ligand>
</feature>
<evidence type="ECO:0000256" key="1">
    <source>
        <dbReference type="ARBA" id="ARBA00002151"/>
    </source>
</evidence>
<comment type="catalytic activity">
    <reaction evidence="14 15">
        <text>2,5-diamino-6-hydroxy-4-(5-phosphoribosylamino)-pyrimidine + H2O + H(+) = 5-amino-6-(5-phospho-D-ribosylamino)uracil + NH4(+)</text>
        <dbReference type="Rhea" id="RHEA:21868"/>
        <dbReference type="ChEBI" id="CHEBI:15377"/>
        <dbReference type="ChEBI" id="CHEBI:15378"/>
        <dbReference type="ChEBI" id="CHEBI:28938"/>
        <dbReference type="ChEBI" id="CHEBI:58453"/>
        <dbReference type="ChEBI" id="CHEBI:58614"/>
        <dbReference type="EC" id="3.5.4.26"/>
    </reaction>
</comment>
<evidence type="ECO:0000256" key="2">
    <source>
        <dbReference type="ARBA" id="ARBA00004882"/>
    </source>
</evidence>
<dbReference type="EC" id="1.1.1.193" evidence="15"/>
<dbReference type="EC" id="3.5.4.26" evidence="15"/>
<feature type="binding site" evidence="17">
    <location>
        <position position="187"/>
    </location>
    <ligand>
        <name>substrate</name>
    </ligand>
</feature>
<dbReference type="STRING" id="169760.PSTEL_17780"/>
<organism evidence="20 21">
    <name type="scientific">Paenibacillus stellifer</name>
    <dbReference type="NCBI Taxonomy" id="169760"/>
    <lineage>
        <taxon>Bacteria</taxon>
        <taxon>Bacillati</taxon>
        <taxon>Bacillota</taxon>
        <taxon>Bacilli</taxon>
        <taxon>Bacillales</taxon>
        <taxon>Paenibacillaceae</taxon>
        <taxon>Paenibacillus</taxon>
    </lineage>
</organism>
<comment type="similarity">
    <text evidence="4 15">In the N-terminal section; belongs to the cytidine and deoxycytidylate deaminase family.</text>
</comment>
<dbReference type="GO" id="GO:0050661">
    <property type="term" value="F:NADP binding"/>
    <property type="evidence" value="ECO:0007669"/>
    <property type="project" value="InterPro"/>
</dbReference>
<feature type="binding site" evidence="17">
    <location>
        <position position="199"/>
    </location>
    <ligand>
        <name>NADP(+)</name>
        <dbReference type="ChEBI" id="CHEBI:58349"/>
    </ligand>
</feature>
<dbReference type="GO" id="GO:0008270">
    <property type="term" value="F:zinc ion binding"/>
    <property type="evidence" value="ECO:0007669"/>
    <property type="project" value="InterPro"/>
</dbReference>
<keyword evidence="7 15" id="KW-0479">Metal-binding</keyword>
<dbReference type="UniPathway" id="UPA00275">
    <property type="reaction ID" value="UER00401"/>
</dbReference>
<feature type="binding site" evidence="17">
    <location>
        <position position="203"/>
    </location>
    <ligand>
        <name>substrate</name>
    </ligand>
</feature>
<dbReference type="AlphaFoldDB" id="A0A089N7B5"/>
<evidence type="ECO:0000259" key="19">
    <source>
        <dbReference type="PROSITE" id="PS51747"/>
    </source>
</evidence>
<dbReference type="RefSeq" id="WP_038697142.1">
    <property type="nucleotide sequence ID" value="NZ_CP009286.1"/>
</dbReference>
<feature type="binding site" evidence="17">
    <location>
        <position position="207"/>
    </location>
    <ligand>
        <name>substrate</name>
    </ligand>
</feature>
<dbReference type="InterPro" id="IPR002125">
    <property type="entry name" value="CMP_dCMP_dom"/>
</dbReference>
<evidence type="ECO:0000256" key="11">
    <source>
        <dbReference type="ARBA" id="ARBA00023002"/>
    </source>
</evidence>
<dbReference type="EMBL" id="CP009286">
    <property type="protein sequence ID" value="AIQ64684.1"/>
    <property type="molecule type" value="Genomic_DNA"/>
</dbReference>
<dbReference type="SUPFAM" id="SSF53597">
    <property type="entry name" value="Dihydrofolate reductase-like"/>
    <property type="match status" value="1"/>
</dbReference>
<evidence type="ECO:0000256" key="6">
    <source>
        <dbReference type="ARBA" id="ARBA00022619"/>
    </source>
</evidence>
<dbReference type="InterPro" id="IPR024072">
    <property type="entry name" value="DHFR-like_dom_sf"/>
</dbReference>
<evidence type="ECO:0000256" key="12">
    <source>
        <dbReference type="ARBA" id="ARBA00023268"/>
    </source>
</evidence>
<feature type="binding site" evidence="17">
    <location>
        <begin position="297"/>
        <end position="303"/>
    </location>
    <ligand>
        <name>NADP(+)</name>
        <dbReference type="ChEBI" id="CHEBI:58349"/>
    </ligand>
</feature>
<feature type="binding site" evidence="17">
    <location>
        <position position="295"/>
    </location>
    <ligand>
        <name>substrate</name>
    </ligand>
</feature>
<dbReference type="Pfam" id="PF00383">
    <property type="entry name" value="dCMP_cyt_deam_1"/>
    <property type="match status" value="1"/>
</dbReference>
<evidence type="ECO:0000256" key="10">
    <source>
        <dbReference type="ARBA" id="ARBA00022857"/>
    </source>
</evidence>
<dbReference type="NCBIfam" id="TIGR00326">
    <property type="entry name" value="eubact_ribD"/>
    <property type="match status" value="1"/>
</dbReference>
<feature type="binding site" evidence="18">
    <location>
        <position position="78"/>
    </location>
    <ligand>
        <name>Zn(2+)</name>
        <dbReference type="ChEBI" id="CHEBI:29105"/>
        <note>catalytic</note>
    </ligand>
</feature>
<dbReference type="KEGG" id="pste:PSTEL_17780"/>
<keyword evidence="10 15" id="KW-0521">NADP</keyword>
<dbReference type="InterPro" id="IPR011549">
    <property type="entry name" value="RibD_C"/>
</dbReference>
<evidence type="ECO:0000256" key="17">
    <source>
        <dbReference type="PIRSR" id="PIRSR006769-2"/>
    </source>
</evidence>
<evidence type="ECO:0000256" key="5">
    <source>
        <dbReference type="ARBA" id="ARBA00007417"/>
    </source>
</evidence>
<dbReference type="NCBIfam" id="TIGR00227">
    <property type="entry name" value="ribD_Cterm"/>
    <property type="match status" value="1"/>
</dbReference>
<gene>
    <name evidence="20" type="ORF">PSTEL_17780</name>
</gene>
<dbReference type="InterPro" id="IPR050765">
    <property type="entry name" value="Riboflavin_Biosynth_HTPR"/>
</dbReference>
<dbReference type="FunFam" id="3.40.140.10:FF:000025">
    <property type="entry name" value="Riboflavin biosynthesis protein RibD"/>
    <property type="match status" value="1"/>
</dbReference>
<feature type="domain" description="CMP/dCMP-type deaminase" evidence="19">
    <location>
        <begin position="4"/>
        <end position="126"/>
    </location>
</feature>
<dbReference type="PIRSF" id="PIRSF006769">
    <property type="entry name" value="RibD"/>
    <property type="match status" value="1"/>
</dbReference>
<dbReference type="InterPro" id="IPR004794">
    <property type="entry name" value="Eubact_RibD"/>
</dbReference>
<feature type="binding site" evidence="17">
    <location>
        <position position="210"/>
    </location>
    <ligand>
        <name>substrate</name>
    </ligand>
</feature>
<dbReference type="OrthoDB" id="9800865at2"/>
<dbReference type="PANTHER" id="PTHR38011">
    <property type="entry name" value="DIHYDROFOLATE REDUCTASE FAMILY PROTEIN (AFU_ORTHOLOGUE AFUA_8G06820)"/>
    <property type="match status" value="1"/>
</dbReference>
<dbReference type="PANTHER" id="PTHR38011:SF7">
    <property type="entry name" value="2,5-DIAMINO-6-RIBOSYLAMINO-4(3H)-PYRIMIDINONE 5'-PHOSPHATE REDUCTASE"/>
    <property type="match status" value="1"/>
</dbReference>
<dbReference type="GO" id="GO:0008835">
    <property type="term" value="F:diaminohydroxyphosphoribosylaminopyrimidine deaminase activity"/>
    <property type="evidence" value="ECO:0007669"/>
    <property type="project" value="UniProtKB-EC"/>
</dbReference>
<evidence type="ECO:0000313" key="20">
    <source>
        <dbReference type="EMBL" id="AIQ64684.1"/>
    </source>
</evidence>
<keyword evidence="21" id="KW-1185">Reference proteome</keyword>
<reference evidence="20 21" key="1">
    <citation type="submission" date="2014-08" db="EMBL/GenBank/DDBJ databases">
        <title>Comparative genomics of the Paenibacillus odorifer group.</title>
        <authorList>
            <person name="den Bakker H.C."/>
            <person name="Tsai Y.-C."/>
            <person name="Martin N."/>
            <person name="Korlach J."/>
            <person name="Wiedmann M."/>
        </authorList>
    </citation>
    <scope>NUCLEOTIDE SEQUENCE [LARGE SCALE GENOMIC DNA]</scope>
    <source>
        <strain evidence="20 21">DSM 14472</strain>
    </source>
</reference>
<evidence type="ECO:0000256" key="3">
    <source>
        <dbReference type="ARBA" id="ARBA00004910"/>
    </source>
</evidence>
<feature type="binding site" evidence="18">
    <location>
        <position position="87"/>
    </location>
    <ligand>
        <name>Zn(2+)</name>
        <dbReference type="ChEBI" id="CHEBI:29105"/>
        <note>catalytic</note>
    </ligand>
</feature>
<evidence type="ECO:0000256" key="14">
    <source>
        <dbReference type="ARBA" id="ARBA00049886"/>
    </source>
</evidence>
<name>A0A089N7B5_9BACL</name>
<dbReference type="GO" id="GO:0008703">
    <property type="term" value="F:5-amino-6-(5-phosphoribosylamino)uracil reductase activity"/>
    <property type="evidence" value="ECO:0007669"/>
    <property type="project" value="UniProtKB-EC"/>
</dbReference>
<dbReference type="InterPro" id="IPR016192">
    <property type="entry name" value="APOBEC/CMP_deaminase_Zn-bd"/>
</dbReference>